<dbReference type="Proteomes" id="UP000811899">
    <property type="component" value="Unassembled WGS sequence"/>
</dbReference>
<dbReference type="RefSeq" id="WP_214170713.1">
    <property type="nucleotide sequence ID" value="NZ_JAHCVJ010000002.1"/>
</dbReference>
<evidence type="ECO:0000313" key="3">
    <source>
        <dbReference type="Proteomes" id="UP000811899"/>
    </source>
</evidence>
<dbReference type="EMBL" id="JAHCVJ010000002">
    <property type="protein sequence ID" value="MBT0663937.1"/>
    <property type="molecule type" value="Genomic_DNA"/>
</dbReference>
<dbReference type="AlphaFoldDB" id="A0AAW4L7Z7"/>
<feature type="region of interest" description="Disordered" evidence="1">
    <location>
        <begin position="21"/>
        <end position="61"/>
    </location>
</feature>
<keyword evidence="3" id="KW-1185">Reference proteome</keyword>
<evidence type="ECO:0000256" key="1">
    <source>
        <dbReference type="SAM" id="MobiDB-lite"/>
    </source>
</evidence>
<sequence>MTIQPLKNDQAVTNMANTAAQAAATTKTSQTVDQQQSSQSSSLKALAPWQKTDVTENSSDATSALRLNSIQEDNTTRSAQARTVHVSAAVDKKLEEMKEALSSIVKSYPPFPYGSEKRVQYLMSISSIRDQIEAMTIPPDPSKGEATKIWADMFKGVIIAPLVPSGPAEATDTEVGAALSAVSTMQAGLAGRRSALEKQLGLSPQGSEQSAVLLSQSTAQQLAAKQLPIATRFSEVLKGL</sequence>
<name>A0AAW4L7Z7_9BACT</name>
<proteinExistence type="predicted"/>
<reference evidence="2 3" key="1">
    <citation type="submission" date="2021-05" db="EMBL/GenBank/DDBJ databases">
        <title>The draft genome of Geobacter pelophilus DSM 12255.</title>
        <authorList>
            <person name="Xu Z."/>
            <person name="Masuda Y."/>
            <person name="Itoh H."/>
            <person name="Senoo K."/>
        </authorList>
    </citation>
    <scope>NUCLEOTIDE SEQUENCE [LARGE SCALE GENOMIC DNA]</scope>
    <source>
        <strain evidence="2 3">DSM 12255</strain>
    </source>
</reference>
<comment type="caution">
    <text evidence="2">The sequence shown here is derived from an EMBL/GenBank/DDBJ whole genome shotgun (WGS) entry which is preliminary data.</text>
</comment>
<accession>A0AAW4L7Z7</accession>
<organism evidence="2 3">
    <name type="scientific">Geoanaerobacter pelophilus</name>
    <dbReference type="NCBI Taxonomy" id="60036"/>
    <lineage>
        <taxon>Bacteria</taxon>
        <taxon>Pseudomonadati</taxon>
        <taxon>Thermodesulfobacteriota</taxon>
        <taxon>Desulfuromonadia</taxon>
        <taxon>Geobacterales</taxon>
        <taxon>Geobacteraceae</taxon>
        <taxon>Geoanaerobacter</taxon>
    </lineage>
</organism>
<gene>
    <name evidence="2" type="ORF">KI809_06435</name>
</gene>
<feature type="compositionally biased region" description="Low complexity" evidence="1">
    <location>
        <begin position="21"/>
        <end position="42"/>
    </location>
</feature>
<evidence type="ECO:0000313" key="2">
    <source>
        <dbReference type="EMBL" id="MBT0663937.1"/>
    </source>
</evidence>
<protein>
    <submittedName>
        <fullName evidence="2">Uncharacterized protein</fullName>
    </submittedName>
</protein>